<evidence type="ECO:0000313" key="3">
    <source>
        <dbReference type="Proteomes" id="UP000616608"/>
    </source>
</evidence>
<keyword evidence="2" id="KW-0489">Methyltransferase</keyword>
<dbReference type="CDD" id="cd02440">
    <property type="entry name" value="AdoMet_MTases"/>
    <property type="match status" value="1"/>
</dbReference>
<evidence type="ECO:0000313" key="2">
    <source>
        <dbReference type="EMBL" id="GGG15454.1"/>
    </source>
</evidence>
<protein>
    <submittedName>
        <fullName evidence="2">Methyltransferase</fullName>
    </submittedName>
</protein>
<sequence length="249" mass="27907">MYSSYGKLCTALYDFTKPTGYSIDGDMEYYESRLKNVKGKVLEAGVGSGRVLLPFLAKGMVIEGIDNSEEMLAACRDKAKALHVTPTLYNADLSDFSLGETYEAVIVPSGTFCLIEDAKGALQSFYNHLTVGGKVVIDLLLPIDFVQGEITTDYFEMTPTTGISLESKLVEIDWVAQRTITYLKYEQWQDGVLQEAELQKFTLYWYGVREFMYMLEEVGFTDITVSTDYTFGKQPTATSSLLTFEAIKK</sequence>
<reference evidence="2" key="2">
    <citation type="submission" date="2020-09" db="EMBL/GenBank/DDBJ databases">
        <authorList>
            <person name="Sun Q."/>
            <person name="Zhou Y."/>
        </authorList>
    </citation>
    <scope>NUCLEOTIDE SEQUENCE</scope>
    <source>
        <strain evidence="2">CGMCC 1.15760</strain>
    </source>
</reference>
<gene>
    <name evidence="2" type="ORF">GCM10007425_07160</name>
</gene>
<organism evidence="2 3">
    <name type="scientific">Lysinibacillus alkalisoli</name>
    <dbReference type="NCBI Taxonomy" id="1911548"/>
    <lineage>
        <taxon>Bacteria</taxon>
        <taxon>Bacillati</taxon>
        <taxon>Bacillota</taxon>
        <taxon>Bacilli</taxon>
        <taxon>Bacillales</taxon>
        <taxon>Bacillaceae</taxon>
        <taxon>Lysinibacillus</taxon>
    </lineage>
</organism>
<dbReference type="InterPro" id="IPR041698">
    <property type="entry name" value="Methyltransf_25"/>
</dbReference>
<reference evidence="2" key="1">
    <citation type="journal article" date="2014" name="Int. J. Syst. Evol. Microbiol.">
        <title>Complete genome sequence of Corynebacterium casei LMG S-19264T (=DSM 44701T), isolated from a smear-ripened cheese.</title>
        <authorList>
            <consortium name="US DOE Joint Genome Institute (JGI-PGF)"/>
            <person name="Walter F."/>
            <person name="Albersmeier A."/>
            <person name="Kalinowski J."/>
            <person name="Ruckert C."/>
        </authorList>
    </citation>
    <scope>NUCLEOTIDE SEQUENCE</scope>
    <source>
        <strain evidence="2">CGMCC 1.15760</strain>
    </source>
</reference>
<dbReference type="InterPro" id="IPR029063">
    <property type="entry name" value="SAM-dependent_MTases_sf"/>
</dbReference>
<proteinExistence type="predicted"/>
<dbReference type="Proteomes" id="UP000616608">
    <property type="component" value="Unassembled WGS sequence"/>
</dbReference>
<dbReference type="Gene3D" id="2.20.25.110">
    <property type="entry name" value="S-adenosyl-L-methionine-dependent methyltransferases"/>
    <property type="match status" value="1"/>
</dbReference>
<evidence type="ECO:0000259" key="1">
    <source>
        <dbReference type="Pfam" id="PF13649"/>
    </source>
</evidence>
<dbReference type="GO" id="GO:0032259">
    <property type="term" value="P:methylation"/>
    <property type="evidence" value="ECO:0007669"/>
    <property type="project" value="UniProtKB-KW"/>
</dbReference>
<name>A0A917FZQ7_9BACI</name>
<accession>A0A917FZQ7</accession>
<dbReference type="Gene3D" id="3.40.50.150">
    <property type="entry name" value="Vaccinia Virus protein VP39"/>
    <property type="match status" value="1"/>
</dbReference>
<dbReference type="AlphaFoldDB" id="A0A917FZQ7"/>
<dbReference type="RefSeq" id="WP_188613643.1">
    <property type="nucleotide sequence ID" value="NZ_BMJT01000002.1"/>
</dbReference>
<comment type="caution">
    <text evidence="2">The sequence shown here is derived from an EMBL/GenBank/DDBJ whole genome shotgun (WGS) entry which is preliminary data.</text>
</comment>
<dbReference type="Pfam" id="PF13649">
    <property type="entry name" value="Methyltransf_25"/>
    <property type="match status" value="1"/>
</dbReference>
<keyword evidence="2" id="KW-0808">Transferase</keyword>
<feature type="domain" description="Methyltransferase" evidence="1">
    <location>
        <begin position="41"/>
        <end position="133"/>
    </location>
</feature>
<keyword evidence="3" id="KW-1185">Reference proteome</keyword>
<dbReference type="EMBL" id="BMJT01000002">
    <property type="protein sequence ID" value="GGG15454.1"/>
    <property type="molecule type" value="Genomic_DNA"/>
</dbReference>
<dbReference type="SUPFAM" id="SSF53335">
    <property type="entry name" value="S-adenosyl-L-methionine-dependent methyltransferases"/>
    <property type="match status" value="1"/>
</dbReference>
<dbReference type="GO" id="GO:0008168">
    <property type="term" value="F:methyltransferase activity"/>
    <property type="evidence" value="ECO:0007669"/>
    <property type="project" value="UniProtKB-KW"/>
</dbReference>